<evidence type="ECO:0000256" key="2">
    <source>
        <dbReference type="ARBA" id="ARBA00005775"/>
    </source>
</evidence>
<feature type="compositionally biased region" description="Basic and acidic residues" evidence="8">
    <location>
        <begin position="1763"/>
        <end position="1772"/>
    </location>
</feature>
<keyword evidence="5" id="KW-0597">Phosphoprotein</keyword>
<feature type="region of interest" description="Disordered" evidence="8">
    <location>
        <begin position="1287"/>
        <end position="1336"/>
    </location>
</feature>
<dbReference type="SMART" id="SM00543">
    <property type="entry name" value="MIF4G"/>
    <property type="match status" value="1"/>
</dbReference>
<comment type="subcellular location">
    <subcellularLocation>
        <location evidence="1">Cytoplasm</location>
    </subcellularLocation>
</comment>
<dbReference type="FunFam" id="1.25.40.180:FF:000020">
    <property type="entry name" value="Eukaryotic translation initiation factor subunit"/>
    <property type="match status" value="1"/>
</dbReference>
<dbReference type="SUPFAM" id="SSF48371">
    <property type="entry name" value="ARM repeat"/>
    <property type="match status" value="2"/>
</dbReference>
<evidence type="ECO:0000313" key="11">
    <source>
        <dbReference type="Proteomes" id="UP000467700"/>
    </source>
</evidence>
<evidence type="ECO:0000256" key="5">
    <source>
        <dbReference type="ARBA" id="ARBA00022553"/>
    </source>
</evidence>
<organism evidence="10 11">
    <name type="scientific">Cyclocybe aegerita</name>
    <name type="common">Black poplar mushroom</name>
    <name type="synonym">Agrocybe aegerita</name>
    <dbReference type="NCBI Taxonomy" id="1973307"/>
    <lineage>
        <taxon>Eukaryota</taxon>
        <taxon>Fungi</taxon>
        <taxon>Dikarya</taxon>
        <taxon>Basidiomycota</taxon>
        <taxon>Agaricomycotina</taxon>
        <taxon>Agaricomycetes</taxon>
        <taxon>Agaricomycetidae</taxon>
        <taxon>Agaricales</taxon>
        <taxon>Agaricineae</taxon>
        <taxon>Bolbitiaceae</taxon>
        <taxon>Cyclocybe</taxon>
    </lineage>
</organism>
<feature type="compositionally biased region" description="Basic and acidic residues" evidence="8">
    <location>
        <begin position="1094"/>
        <end position="1103"/>
    </location>
</feature>
<feature type="region of interest" description="Disordered" evidence="8">
    <location>
        <begin position="1213"/>
        <end position="1233"/>
    </location>
</feature>
<evidence type="ECO:0000313" key="10">
    <source>
        <dbReference type="EMBL" id="CAA7260535.1"/>
    </source>
</evidence>
<evidence type="ECO:0000256" key="7">
    <source>
        <dbReference type="ARBA" id="ARBA00022917"/>
    </source>
</evidence>
<dbReference type="InterPro" id="IPR003890">
    <property type="entry name" value="MIF4G-like_typ-3"/>
</dbReference>
<gene>
    <name evidence="10" type="ORF">AAE3_LOCUS2545</name>
</gene>
<evidence type="ECO:0000256" key="3">
    <source>
        <dbReference type="ARBA" id="ARBA00022490"/>
    </source>
</evidence>
<feature type="compositionally biased region" description="Low complexity" evidence="8">
    <location>
        <begin position="574"/>
        <end position="596"/>
    </location>
</feature>
<sequence length="1948" mass="215307">MQQRRQEQRQSSSASDNKSYKLRRLDSFLSRVTKPGYFRSASPKKLTEDLDQACLDEQARLIKQRIAEFEHKRKDLAVLEVIESTMKEQSVPIWERFGFWSRARFAIPTPFSCIRTRKSKRILEDYQGLERAAATSSNLPTGALDIGKIAAKKLMLQNEQRIQWSKNLQAKVRGAMSLRRKLHAPVYAISQELWGYIFLFCLSNQGRGDKKAGDEYVEPDRNSAPLLFCSVCHTWRIAAIRTHALWASLVIRLHGQSETRRVFIQTWIRRAGNLPLALHIIWEPTGSLECYDTILEDLSEQGQKFIGGQDDEAREVDGGYIRVLRRRRQNNTEEGAQAQSAGVREFRRRPDGYRSGAMVKAHAVFKYCPNLEECEIAVMACPVLDRPRAMLRMPYLKKLTINETTMDVLNTLFLFLQLPELEELNLNAESSCIIACWQVFLTTDPRATKFNTKSLKNFSSFFAQFNEQVFNDNSTKESDSAPSKSPAPSTPVTQTHSRRPSTLGQGVPVKDGVTIPRNNVGSVKQASAVTFGSIDDASAPISSSPAPAPAIKSEGVKSFGTVPAAATGHVNGKASISSRTSVVSASSSTATAATQSKPKIDIKKMFQNPSSAPSSNPPSDSSSPSMRNTNLPSQQASSSSHPPPSQLGSHSFTPFVPSGQMRPQQHGGPNGAPPRSPSYPRQMPNGVGQRPQGGQTSGPPAGLSSPRLGPHPQPSSMQPPTQMQPHMQPQMHPPMGMPWPGYYYPDQQPYVYAPWYPSMPMQPPHQQPPHGGMPMSPRNPPANLQAPGTPTMSHALPNPVHAPHPPPSMSHPTTSIGGLTSPPPTPSSSSIPPNRLNAASSTFVPRTTKVTLKKEDGTEVNLENLKQTTPAQSTTTPATPSAYRQGSPGTPNRRPASIRIESEDQRKQRLAEEEAKEKEKARSKAEAEEKVRKEKEEAERKVKEAEERKRREEEAEKERIRKEEEEKKEKERLKKEEEERLRKEAEEREAKRIREQEERKRREEEEAEAKRIAEEKAKKDEEERLRQEKEKARLEQERLAKEAEEQKLRLEQEEAAKKAQAAAEASATDGKTMTEPEEGELVESKDAAQPAVSDAKEKAKEALRINTSAVSPTVDRRRPGPLDLTDAKRSNVAAPPQSALATARIISDINAVAYPEGVSSPRPELNENAKEGKFRYDREFLLQFMSICKEKPAMLPPLDAIGLEPVDQSSLGLTRTGSGRHRQSSAMLPPSRQASIGLGLSPSTLGKSATSSFNGMGNFVIGASKLSSEDRFAASARAASVSGPAGMPFNRPIGMTRTASQGGAGVDHKRTRSKRGEKRPTTDKAPTQQGGSGFSNYQHQQQANLEPVAPLQVSANRWDRKSIMVEGDSPEMVDRKVKGLLNKLTMEKFDSISDQIIAWANKSEKEKDGRTLIQVIRLVFEKATDEATWSEMYARLCRKMMEQISPKVQDDGIKNNEGKPIAGGQLFRKYLLNRCQEDFERGWVNKEATAAAAASKALEDEAIKAANDKTKDDGKEEVALYSDEYYAAQKAKRQGLGLIKFIGELFKLQMLTERIMHECVKKLLGNVDNPEEEEIESLCKLLATVGSLLDTAKARAHLDVYFSRMKELTKSPNVSSRMQFMLQDLIELRERKWVTRTAVAAPATIAQIHEAAAKEKVAQEKEAYARQISMSRGGSRRGGDRGDYPQVGPDGWAVAGSSAPRPPPKAGDLSNFGKISKAGPPTTFGPSSVFAGKKGAEKRESISRTASNSNMFSMLSSQSAETSEPKPAEPQRKRLILQPRSKPVEPSEAAETASPARESEGSSSDDEAPAAPEMTEEAAKKKIAEDLKEFFGVRNLDEAEVYFTDLPAQHHHKLVDKLVSTAVESKEADARLVADFFTRSVERELCTPQAFEEGFTPIAELIDDIAIDAPKAFQLFATMLKGASLDEARRSNIASKSMDSDRLLALLQ</sequence>
<protein>
    <recommendedName>
        <fullName evidence="9">MI domain-containing protein</fullName>
    </recommendedName>
</protein>
<dbReference type="PROSITE" id="PS51366">
    <property type="entry name" value="MI"/>
    <property type="match status" value="1"/>
</dbReference>
<feature type="domain" description="MI" evidence="9">
    <location>
        <begin position="1818"/>
        <end position="1939"/>
    </location>
</feature>
<feature type="compositionally biased region" description="Low complexity" evidence="8">
    <location>
        <begin position="867"/>
        <end position="882"/>
    </location>
</feature>
<keyword evidence="3" id="KW-0963">Cytoplasm</keyword>
<keyword evidence="6" id="KW-0694">RNA-binding</keyword>
<feature type="compositionally biased region" description="Low complexity" evidence="8">
    <location>
        <begin position="609"/>
        <end position="651"/>
    </location>
</feature>
<dbReference type="GO" id="GO:0003729">
    <property type="term" value="F:mRNA binding"/>
    <property type="evidence" value="ECO:0007669"/>
    <property type="project" value="TreeGrafter"/>
</dbReference>
<dbReference type="Pfam" id="PF02847">
    <property type="entry name" value="MA3"/>
    <property type="match status" value="1"/>
</dbReference>
<dbReference type="SUPFAM" id="SSF101489">
    <property type="entry name" value="Eukaryotic initiation factor 4f subunit eIF4g, eIF4e-binding domain"/>
    <property type="match status" value="1"/>
</dbReference>
<dbReference type="GO" id="GO:0010494">
    <property type="term" value="C:cytoplasmic stress granule"/>
    <property type="evidence" value="ECO:0007669"/>
    <property type="project" value="UniProtKB-ARBA"/>
</dbReference>
<dbReference type="InterPro" id="IPR003891">
    <property type="entry name" value="Initiation_fac_eIF4g_MI"/>
</dbReference>
<evidence type="ECO:0000256" key="8">
    <source>
        <dbReference type="SAM" id="MobiDB-lite"/>
    </source>
</evidence>
<keyword evidence="11" id="KW-1185">Reference proteome</keyword>
<dbReference type="GO" id="GO:0016281">
    <property type="term" value="C:eukaryotic translation initiation factor 4F complex"/>
    <property type="evidence" value="ECO:0007669"/>
    <property type="project" value="TreeGrafter"/>
</dbReference>
<dbReference type="InterPro" id="IPR016024">
    <property type="entry name" value="ARM-type_fold"/>
</dbReference>
<name>A0A8S0VQM9_CYCAE</name>
<keyword evidence="4" id="KW-0396">Initiation factor</keyword>
<dbReference type="PANTHER" id="PTHR23253:SF9">
    <property type="entry name" value="EUKARYOTIC TRANSLATION INITIATION FACTOR 4 GAMMA 2"/>
    <property type="match status" value="1"/>
</dbReference>
<keyword evidence="7" id="KW-0648">Protein biosynthesis</keyword>
<dbReference type="Gene3D" id="1.25.40.180">
    <property type="match status" value="2"/>
</dbReference>
<dbReference type="Pfam" id="PF02854">
    <property type="entry name" value="MIF4G"/>
    <property type="match status" value="1"/>
</dbReference>
<dbReference type="Proteomes" id="UP000467700">
    <property type="component" value="Unassembled WGS sequence"/>
</dbReference>
<feature type="region of interest" description="Disordered" evidence="8">
    <location>
        <begin position="1664"/>
        <end position="1819"/>
    </location>
</feature>
<dbReference type="PANTHER" id="PTHR23253">
    <property type="entry name" value="EUKARYOTIC TRANSLATION INITIATION FACTOR 4 GAMMA"/>
    <property type="match status" value="1"/>
</dbReference>
<accession>A0A8S0VQM9</accession>
<comment type="similarity">
    <text evidence="2">Belongs to the eukaryotic initiation factor 4G family.</text>
</comment>
<feature type="compositionally biased region" description="Low complexity" evidence="8">
    <location>
        <begin position="480"/>
        <end position="491"/>
    </location>
</feature>
<feature type="compositionally biased region" description="Low complexity" evidence="8">
    <location>
        <begin position="810"/>
        <end position="820"/>
    </location>
</feature>
<dbReference type="InterPro" id="IPR022745">
    <property type="entry name" value="eIF4G1_eIF4E-bd"/>
</dbReference>
<feature type="region of interest" description="Disordered" evidence="8">
    <location>
        <begin position="571"/>
        <end position="732"/>
    </location>
</feature>
<feature type="region of interest" description="Disordered" evidence="8">
    <location>
        <begin position="763"/>
        <end position="1135"/>
    </location>
</feature>
<feature type="compositionally biased region" description="Polar residues" evidence="8">
    <location>
        <begin position="1324"/>
        <end position="1336"/>
    </location>
</feature>
<evidence type="ECO:0000259" key="9">
    <source>
        <dbReference type="PROSITE" id="PS51366"/>
    </source>
</evidence>
<dbReference type="EMBL" id="CACVBS010000029">
    <property type="protein sequence ID" value="CAA7260535.1"/>
    <property type="molecule type" value="Genomic_DNA"/>
</dbReference>
<feature type="compositionally biased region" description="Low complexity" evidence="8">
    <location>
        <begin position="714"/>
        <end position="730"/>
    </location>
</feature>
<dbReference type="Pfam" id="PF12152">
    <property type="entry name" value="eIF_4G1"/>
    <property type="match status" value="1"/>
</dbReference>
<dbReference type="Gene3D" id="1.20.970.30">
    <property type="entry name" value="eIF4G, eIF4E-binding domain"/>
    <property type="match status" value="1"/>
</dbReference>
<dbReference type="GO" id="GO:0003743">
    <property type="term" value="F:translation initiation factor activity"/>
    <property type="evidence" value="ECO:0007669"/>
    <property type="project" value="UniProtKB-KW"/>
</dbReference>
<dbReference type="SMART" id="SM00544">
    <property type="entry name" value="MA3"/>
    <property type="match status" value="1"/>
</dbReference>
<evidence type="ECO:0000256" key="1">
    <source>
        <dbReference type="ARBA" id="ARBA00004496"/>
    </source>
</evidence>
<comment type="caution">
    <text evidence="10">The sequence shown here is derived from an EMBL/GenBank/DDBJ whole genome shotgun (WGS) entry which is preliminary data.</text>
</comment>
<feature type="compositionally biased region" description="Polar residues" evidence="8">
    <location>
        <begin position="837"/>
        <end position="850"/>
    </location>
</feature>
<feature type="compositionally biased region" description="Basic and acidic residues" evidence="8">
    <location>
        <begin position="1114"/>
        <end position="1129"/>
    </location>
</feature>
<feature type="region of interest" description="Disordered" evidence="8">
    <location>
        <begin position="472"/>
        <end position="518"/>
    </location>
</feature>
<dbReference type="InterPro" id="IPR036211">
    <property type="entry name" value="eIF4G_eIF4E-bd_sf"/>
</dbReference>
<proteinExistence type="inferred from homology"/>
<evidence type="ECO:0000256" key="6">
    <source>
        <dbReference type="ARBA" id="ARBA00022884"/>
    </source>
</evidence>
<reference evidence="10 11" key="1">
    <citation type="submission" date="2020-01" db="EMBL/GenBank/DDBJ databases">
        <authorList>
            <person name="Gupta K D."/>
        </authorList>
    </citation>
    <scope>NUCLEOTIDE SEQUENCE [LARGE SCALE GENOMIC DNA]</scope>
</reference>
<feature type="region of interest" description="Disordered" evidence="8">
    <location>
        <begin position="1"/>
        <end position="20"/>
    </location>
</feature>
<feature type="compositionally biased region" description="Pro residues" evidence="8">
    <location>
        <begin position="800"/>
        <end position="809"/>
    </location>
</feature>
<feature type="compositionally biased region" description="Polar residues" evidence="8">
    <location>
        <begin position="1743"/>
        <end position="1762"/>
    </location>
</feature>
<feature type="compositionally biased region" description="Polar residues" evidence="8">
    <location>
        <begin position="492"/>
        <end position="504"/>
    </location>
</feature>
<feature type="compositionally biased region" description="Low complexity" evidence="8">
    <location>
        <begin position="1784"/>
        <end position="1796"/>
    </location>
</feature>
<evidence type="ECO:0000256" key="4">
    <source>
        <dbReference type="ARBA" id="ARBA00022540"/>
    </source>
</evidence>
<dbReference type="OrthoDB" id="514777at2759"/>
<feature type="compositionally biased region" description="Basic and acidic residues" evidence="8">
    <location>
        <begin position="900"/>
        <end position="1057"/>
    </location>
</feature>